<reference evidence="2 3" key="1">
    <citation type="submission" date="2020-04" db="EMBL/GenBank/DDBJ databases">
        <title>Thalassotalea sp. M1531, isolated from the surface of marine red alga.</title>
        <authorList>
            <person name="Pang L."/>
            <person name="Lu D.-C."/>
        </authorList>
    </citation>
    <scope>NUCLEOTIDE SEQUENCE [LARGE SCALE GENOMIC DNA]</scope>
    <source>
        <strain evidence="2 3">M1531</strain>
    </source>
</reference>
<dbReference type="EMBL" id="JABBXH010000001">
    <property type="protein sequence ID" value="NMP30608.1"/>
    <property type="molecule type" value="Genomic_DNA"/>
</dbReference>
<organism evidence="2 3">
    <name type="scientific">Thalassotalea algicola</name>
    <dbReference type="NCBI Taxonomy" id="2716224"/>
    <lineage>
        <taxon>Bacteria</taxon>
        <taxon>Pseudomonadati</taxon>
        <taxon>Pseudomonadota</taxon>
        <taxon>Gammaproteobacteria</taxon>
        <taxon>Alteromonadales</taxon>
        <taxon>Colwelliaceae</taxon>
        <taxon>Thalassotalea</taxon>
    </lineage>
</organism>
<dbReference type="AlphaFoldDB" id="A0A7Y0LAG3"/>
<evidence type="ECO:0000313" key="3">
    <source>
        <dbReference type="Proteomes" id="UP000568664"/>
    </source>
</evidence>
<proteinExistence type="predicted"/>
<comment type="caution">
    <text evidence="2">The sequence shown here is derived from an EMBL/GenBank/DDBJ whole genome shotgun (WGS) entry which is preliminary data.</text>
</comment>
<dbReference type="RefSeq" id="WP_169073898.1">
    <property type="nucleotide sequence ID" value="NZ_JABBXH010000001.1"/>
</dbReference>
<evidence type="ECO:0000259" key="1">
    <source>
        <dbReference type="Pfam" id="PF10006"/>
    </source>
</evidence>
<gene>
    <name evidence="2" type="ORF">HII17_03450</name>
</gene>
<dbReference type="Pfam" id="PF10006">
    <property type="entry name" value="DUF2249"/>
    <property type="match status" value="1"/>
</dbReference>
<dbReference type="InterPro" id="IPR036868">
    <property type="entry name" value="TusA-like_sf"/>
</dbReference>
<protein>
    <submittedName>
        <fullName evidence="2">DUF2249 domain-containing protein</fullName>
    </submittedName>
</protein>
<evidence type="ECO:0000313" key="2">
    <source>
        <dbReference type="EMBL" id="NMP30608.1"/>
    </source>
</evidence>
<name>A0A7Y0LAG3_9GAMM</name>
<accession>A0A7Y0LAG3</accession>
<dbReference type="InterPro" id="IPR018720">
    <property type="entry name" value="DUF2249"/>
</dbReference>
<dbReference type="Proteomes" id="UP000568664">
    <property type="component" value="Unassembled WGS sequence"/>
</dbReference>
<dbReference type="SUPFAM" id="SSF64307">
    <property type="entry name" value="SirA-like"/>
    <property type="match status" value="1"/>
</dbReference>
<feature type="domain" description="DUF2249" evidence="1">
    <location>
        <begin position="6"/>
        <end position="70"/>
    </location>
</feature>
<sequence>MAFVALDVSDLSPPLPMQVIIKALVTLESGQVLKVFHRREPVPLYAILNEQGMAWSHHAIGESQHYVYIWRADDAQADNFIKQALK</sequence>
<keyword evidence="3" id="KW-1185">Reference proteome</keyword>